<dbReference type="Proteomes" id="UP000294963">
    <property type="component" value="Unassembled WGS sequence"/>
</dbReference>
<dbReference type="GO" id="GO:0004803">
    <property type="term" value="F:transposase activity"/>
    <property type="evidence" value="ECO:0007669"/>
    <property type="project" value="InterPro"/>
</dbReference>
<dbReference type="PANTHER" id="PTHR33360">
    <property type="entry name" value="TRANSPOSASE FOR INSERTION SEQUENCE ELEMENT IS200"/>
    <property type="match status" value="1"/>
</dbReference>
<dbReference type="Gene3D" id="3.30.70.1290">
    <property type="entry name" value="Transposase IS200-like"/>
    <property type="match status" value="1"/>
</dbReference>
<accession>A0A4R1X3X3</accession>
<dbReference type="GO" id="GO:0006313">
    <property type="term" value="P:DNA transposition"/>
    <property type="evidence" value="ECO:0007669"/>
    <property type="project" value="InterPro"/>
</dbReference>
<evidence type="ECO:0000313" key="2">
    <source>
        <dbReference type="EMBL" id="TCM58044.1"/>
    </source>
</evidence>
<dbReference type="GO" id="GO:0003677">
    <property type="term" value="F:DNA binding"/>
    <property type="evidence" value="ECO:0007669"/>
    <property type="project" value="InterPro"/>
</dbReference>
<name>A0A4R1X3X3_ACICA</name>
<organism evidence="2 3">
    <name type="scientific">Acinetobacter calcoaceticus</name>
    <dbReference type="NCBI Taxonomy" id="471"/>
    <lineage>
        <taxon>Bacteria</taxon>
        <taxon>Pseudomonadati</taxon>
        <taxon>Pseudomonadota</taxon>
        <taxon>Gammaproteobacteria</taxon>
        <taxon>Moraxellales</taxon>
        <taxon>Moraxellaceae</taxon>
        <taxon>Acinetobacter</taxon>
        <taxon>Acinetobacter calcoaceticus/baumannii complex</taxon>
    </lineage>
</organism>
<dbReference type="InterPro" id="IPR002686">
    <property type="entry name" value="Transposase_17"/>
</dbReference>
<sequence>MCIIISIFLFGVNHFKSHYHCVYKLTYHLVLVTKYRKKCFTNAMLNRLEEITKKNCTDWEIELLEFNGEADHIHLLIEMHPNIMPSKFINNLKTVTSRLIRKEFAEELNAFYWKPVLWTRAYCLLTTGGATIETIRDHIRQYRKTAKT</sequence>
<protein>
    <submittedName>
        <fullName evidence="2">Putative transposase</fullName>
    </submittedName>
</protein>
<comment type="caution">
    <text evidence="2">The sequence shown here is derived from an EMBL/GenBank/DDBJ whole genome shotgun (WGS) entry which is preliminary data.</text>
</comment>
<dbReference type="PANTHER" id="PTHR33360:SF4">
    <property type="entry name" value="TRANSPOSASE IS200-LIKE PROTEIN"/>
    <property type="match status" value="1"/>
</dbReference>
<dbReference type="NCBIfam" id="NF033573">
    <property type="entry name" value="transpos_IS200"/>
    <property type="match status" value="1"/>
</dbReference>
<evidence type="ECO:0000259" key="1">
    <source>
        <dbReference type="SMART" id="SM01321"/>
    </source>
</evidence>
<evidence type="ECO:0000313" key="3">
    <source>
        <dbReference type="Proteomes" id="UP000294963"/>
    </source>
</evidence>
<dbReference type="InterPro" id="IPR036515">
    <property type="entry name" value="Transposase_17_sf"/>
</dbReference>
<dbReference type="AlphaFoldDB" id="A0A4R1X3X3"/>
<reference evidence="2 3" key="1">
    <citation type="submission" date="2019-03" db="EMBL/GenBank/DDBJ databases">
        <title>Genomic analyses of the natural microbiome of Caenorhabditis elegans.</title>
        <authorList>
            <person name="Samuel B."/>
        </authorList>
    </citation>
    <scope>NUCLEOTIDE SEQUENCE [LARGE SCALE GENOMIC DNA]</scope>
    <source>
        <strain evidence="2 3">JUb89</strain>
    </source>
</reference>
<keyword evidence="3" id="KW-1185">Reference proteome</keyword>
<feature type="domain" description="Transposase IS200-like" evidence="1">
    <location>
        <begin position="22"/>
        <end position="142"/>
    </location>
</feature>
<gene>
    <name evidence="2" type="ORF">EC844_1563</name>
</gene>
<proteinExistence type="predicted"/>
<dbReference type="SUPFAM" id="SSF143422">
    <property type="entry name" value="Transposase IS200-like"/>
    <property type="match status" value="1"/>
</dbReference>
<dbReference type="EMBL" id="SLVJ01000056">
    <property type="protein sequence ID" value="TCM58044.1"/>
    <property type="molecule type" value="Genomic_DNA"/>
</dbReference>
<dbReference type="SMART" id="SM01321">
    <property type="entry name" value="Y1_Tnp"/>
    <property type="match status" value="1"/>
</dbReference>
<dbReference type="Pfam" id="PF01797">
    <property type="entry name" value="Y1_Tnp"/>
    <property type="match status" value="1"/>
</dbReference>
<dbReference type="OrthoDB" id="9798161at2"/>